<evidence type="ECO:0000313" key="3">
    <source>
        <dbReference type="Proteomes" id="UP000001631"/>
    </source>
</evidence>
<dbReference type="RefSeq" id="XP_045286462.1">
    <property type="nucleotide sequence ID" value="XM_045432346.1"/>
</dbReference>
<dbReference type="InParanoid" id="C0NQL7"/>
<proteinExistence type="predicted"/>
<evidence type="ECO:0000256" key="1">
    <source>
        <dbReference type="SAM" id="MobiDB-lite"/>
    </source>
</evidence>
<reference evidence="2" key="1">
    <citation type="submission" date="2009-02" db="EMBL/GenBank/DDBJ databases">
        <title>The Genome Sequence of Ajellomyces capsulatus strain G186AR.</title>
        <authorList>
            <consortium name="The Broad Institute Genome Sequencing Platform"/>
            <person name="Champion M."/>
            <person name="Cuomo C."/>
            <person name="Ma L.-J."/>
            <person name="Henn M.R."/>
            <person name="Sil A."/>
            <person name="Goldman B."/>
            <person name="Young S.K."/>
            <person name="Kodira C.D."/>
            <person name="Zeng Q."/>
            <person name="Koehrsen M."/>
            <person name="Alvarado L."/>
            <person name="Berlin A."/>
            <person name="Borenstein D."/>
            <person name="Chen Z."/>
            <person name="Engels R."/>
            <person name="Freedman E."/>
            <person name="Gellesch M."/>
            <person name="Goldberg J."/>
            <person name="Griggs A."/>
            <person name="Gujja S."/>
            <person name="Heiman D."/>
            <person name="Hepburn T."/>
            <person name="Howarth C."/>
            <person name="Jen D."/>
            <person name="Larson L."/>
            <person name="Lewis B."/>
            <person name="Mehta T."/>
            <person name="Park D."/>
            <person name="Pearson M."/>
            <person name="Roberts A."/>
            <person name="Saif S."/>
            <person name="Shea T."/>
            <person name="Shenoy N."/>
            <person name="Sisk P."/>
            <person name="Stolte C."/>
            <person name="Sykes S."/>
            <person name="Walk T."/>
            <person name="White J."/>
            <person name="Yandava C."/>
            <person name="Klein B."/>
            <person name="McEwen J.G."/>
            <person name="Puccia R."/>
            <person name="Goldman G.H."/>
            <person name="Felipe M.S."/>
            <person name="Nino-Vega G."/>
            <person name="San-Blas G."/>
            <person name="Taylor J."/>
            <person name="Mendoza L."/>
            <person name="Galagan J."/>
            <person name="Nusbaum C."/>
            <person name="Birren B."/>
        </authorList>
    </citation>
    <scope>NUCLEOTIDE SEQUENCE</scope>
    <source>
        <strain evidence="2">G186AR</strain>
    </source>
</reference>
<dbReference type="AlphaFoldDB" id="C0NQL7"/>
<keyword evidence="3" id="KW-1185">Reference proteome</keyword>
<feature type="compositionally biased region" description="Gly residues" evidence="1">
    <location>
        <begin position="1"/>
        <end position="14"/>
    </location>
</feature>
<name>C0NQL7_AJECG</name>
<organism evidence="2 3">
    <name type="scientific">Ajellomyces capsulatus (strain G186AR / H82 / ATCC MYA-2454 / RMSCC 2432)</name>
    <name type="common">Darling's disease fungus</name>
    <name type="synonym">Histoplasma capsulatum</name>
    <dbReference type="NCBI Taxonomy" id="447093"/>
    <lineage>
        <taxon>Eukaryota</taxon>
        <taxon>Fungi</taxon>
        <taxon>Dikarya</taxon>
        <taxon>Ascomycota</taxon>
        <taxon>Pezizomycotina</taxon>
        <taxon>Eurotiomycetes</taxon>
        <taxon>Eurotiomycetidae</taxon>
        <taxon>Onygenales</taxon>
        <taxon>Ajellomycetaceae</taxon>
        <taxon>Histoplasma</taxon>
    </lineage>
</organism>
<feature type="region of interest" description="Disordered" evidence="1">
    <location>
        <begin position="1"/>
        <end position="31"/>
    </location>
</feature>
<accession>C0NQL7</accession>
<gene>
    <name evidence="2" type="ORF">HCBG_05297</name>
</gene>
<dbReference type="EMBL" id="GG663369">
    <property type="protein sequence ID" value="EEH05981.1"/>
    <property type="molecule type" value="Genomic_DNA"/>
</dbReference>
<dbReference type="Proteomes" id="UP000001631">
    <property type="component" value="Unassembled WGS sequence"/>
</dbReference>
<dbReference type="GeneID" id="69038313"/>
<dbReference type="HOGENOM" id="CLU_1299406_0_0_1"/>
<protein>
    <submittedName>
        <fullName evidence="2">Uncharacterized protein</fullName>
    </submittedName>
</protein>
<evidence type="ECO:0000313" key="2">
    <source>
        <dbReference type="EMBL" id="EEH05981.1"/>
    </source>
</evidence>
<sequence>MVGAGRGGGGGGEGETSLGDEQSLAGESQGAERVGGLMSKVLVFLTDREQMQTADRDRADRCPYVLIGTSQAGVRARWYLGPTLYGVWFPELPACTTAAHDPRAQHNKPCALSSHKGTGQFVQRRLPTRSPLCIVSTLQSAAMHPRIRVNRTDGCSRRHAVECASRSVHSNVARDQLLPLGEEHLTSGSRGPHYVILPWRQGQPALSRPNAD</sequence>